<gene>
    <name evidence="2" type="ORF">US31_C0013G0011</name>
</gene>
<comment type="caution">
    <text evidence="2">The sequence shown here is derived from an EMBL/GenBank/DDBJ whole genome shotgun (WGS) entry which is preliminary data.</text>
</comment>
<dbReference type="Gene3D" id="3.90.1200.10">
    <property type="match status" value="1"/>
</dbReference>
<dbReference type="InterPro" id="IPR002575">
    <property type="entry name" value="Aminoglycoside_PTrfase"/>
</dbReference>
<dbReference type="SUPFAM" id="SSF56112">
    <property type="entry name" value="Protein kinase-like (PK-like)"/>
    <property type="match status" value="1"/>
</dbReference>
<protein>
    <recommendedName>
        <fullName evidence="1">Aminoglycoside phosphotransferase domain-containing protein</fullName>
    </recommendedName>
</protein>
<evidence type="ECO:0000313" key="3">
    <source>
        <dbReference type="Proteomes" id="UP000034508"/>
    </source>
</evidence>
<dbReference type="Pfam" id="PF01636">
    <property type="entry name" value="APH"/>
    <property type="match status" value="1"/>
</dbReference>
<dbReference type="AlphaFoldDB" id="A0A0G0FFQ1"/>
<sequence>MGNIETIISEKMKELDLAPIEKISDFIIKKKRFYAAPVLNGKKEKVFFKILIVSDSAPTQSIIKEMKMRNLMLNFQDKIAFPHLIKYNDQNLPYWFISQYIEGDVIGFLYDLHDDREVIIPLLVNTLFALHNISESTLTSILKDNFFLKDDGFNDPLVILKLFENKLSVDYKTRIDFLKVHQFVKDRKKYFENHKIILAHGDYTLNNMVINNGEMILTDWESANLGNIASDIAHLWIQLWRYPLWRQKLLTDYVNTLPKEEIDEFKNLFEAKVIFEALAELIWNFDICPLQYRQSLIEICIKTVNVALERFDKLSKL</sequence>
<dbReference type="Proteomes" id="UP000034508">
    <property type="component" value="Unassembled WGS sequence"/>
</dbReference>
<feature type="domain" description="Aminoglycoside phosphotransferase" evidence="1">
    <location>
        <begin position="87"/>
        <end position="246"/>
    </location>
</feature>
<proteinExistence type="predicted"/>
<name>A0A0G0FFQ1_9BACT</name>
<dbReference type="InterPro" id="IPR011009">
    <property type="entry name" value="Kinase-like_dom_sf"/>
</dbReference>
<accession>A0A0G0FFQ1</accession>
<evidence type="ECO:0000259" key="1">
    <source>
        <dbReference type="Pfam" id="PF01636"/>
    </source>
</evidence>
<evidence type="ECO:0000313" key="2">
    <source>
        <dbReference type="EMBL" id="KKQ17928.1"/>
    </source>
</evidence>
<organism evidence="2 3">
    <name type="scientific">Berkelbacteria bacterium GW2011_GWA1_36_9</name>
    <dbReference type="NCBI Taxonomy" id="1618331"/>
    <lineage>
        <taxon>Bacteria</taxon>
        <taxon>Candidatus Berkelbacteria</taxon>
    </lineage>
</organism>
<reference evidence="2 3" key="1">
    <citation type="journal article" date="2015" name="Nature">
        <title>rRNA introns, odd ribosomes, and small enigmatic genomes across a large radiation of phyla.</title>
        <authorList>
            <person name="Brown C.T."/>
            <person name="Hug L.A."/>
            <person name="Thomas B.C."/>
            <person name="Sharon I."/>
            <person name="Castelle C.J."/>
            <person name="Singh A."/>
            <person name="Wilkins M.J."/>
            <person name="Williams K.H."/>
            <person name="Banfield J.F."/>
        </authorList>
    </citation>
    <scope>NUCLEOTIDE SEQUENCE [LARGE SCALE GENOMIC DNA]</scope>
</reference>
<dbReference type="EMBL" id="LBSM01000013">
    <property type="protein sequence ID" value="KKQ17928.1"/>
    <property type="molecule type" value="Genomic_DNA"/>
</dbReference>